<dbReference type="AlphaFoldDB" id="A0A1Q9EHN8"/>
<gene>
    <name evidence="1" type="ORF">AK812_SmicGene9691</name>
</gene>
<evidence type="ECO:0000313" key="2">
    <source>
        <dbReference type="Proteomes" id="UP000186817"/>
    </source>
</evidence>
<protein>
    <submittedName>
        <fullName evidence="1">Uncharacterized protein</fullName>
    </submittedName>
</protein>
<reference evidence="1 2" key="1">
    <citation type="submission" date="2016-02" db="EMBL/GenBank/DDBJ databases">
        <title>Genome analysis of coral dinoflagellate symbionts highlights evolutionary adaptations to a symbiotic lifestyle.</title>
        <authorList>
            <person name="Aranda M."/>
            <person name="Li Y."/>
            <person name="Liew Y.J."/>
            <person name="Baumgarten S."/>
            <person name="Simakov O."/>
            <person name="Wilson M."/>
            <person name="Piel J."/>
            <person name="Ashoor H."/>
            <person name="Bougouffa S."/>
            <person name="Bajic V.B."/>
            <person name="Ryu T."/>
            <person name="Ravasi T."/>
            <person name="Bayer T."/>
            <person name="Micklem G."/>
            <person name="Kim H."/>
            <person name="Bhak J."/>
            <person name="Lajeunesse T.C."/>
            <person name="Voolstra C.R."/>
        </authorList>
    </citation>
    <scope>NUCLEOTIDE SEQUENCE [LARGE SCALE GENOMIC DNA]</scope>
    <source>
        <strain evidence="1 2">CCMP2467</strain>
    </source>
</reference>
<proteinExistence type="predicted"/>
<evidence type="ECO:0000313" key="1">
    <source>
        <dbReference type="EMBL" id="OLQ06945.1"/>
    </source>
</evidence>
<accession>A0A1Q9EHN8</accession>
<dbReference type="OrthoDB" id="442460at2759"/>
<comment type="caution">
    <text evidence="1">The sequence shown here is derived from an EMBL/GenBank/DDBJ whole genome shotgun (WGS) entry which is preliminary data.</text>
</comment>
<sequence length="292" mass="32499">MRRAPTHSGFTKFEATALSSGITLLCHRLLMKVFVFRVTSSRPFPLHIEGPSALPEAPGPPSQGEYGHQHQFKSSMPMFLYQVLDSASVAGNLSIADCVVLLIAFCCGMQFAYSLATRRQVLAISVAHCDPEVDPRPGCLRLVQDVATDKASFSPLHRTASSKEKNNRLPGHHETFVAILDSIDPVPRLPESSVMNPEDAEVAAQAIVAAGPRHSDAVKHLQEYLKKEWEDCRFARRMLEDPNILDFIVEYKASPPQLSAPTSGQLRSKWRRVGDTRLRRSDNFNFCDGLRF</sequence>
<organism evidence="1 2">
    <name type="scientific">Symbiodinium microadriaticum</name>
    <name type="common">Dinoflagellate</name>
    <name type="synonym">Zooxanthella microadriatica</name>
    <dbReference type="NCBI Taxonomy" id="2951"/>
    <lineage>
        <taxon>Eukaryota</taxon>
        <taxon>Sar</taxon>
        <taxon>Alveolata</taxon>
        <taxon>Dinophyceae</taxon>
        <taxon>Suessiales</taxon>
        <taxon>Symbiodiniaceae</taxon>
        <taxon>Symbiodinium</taxon>
    </lineage>
</organism>
<dbReference type="Proteomes" id="UP000186817">
    <property type="component" value="Unassembled WGS sequence"/>
</dbReference>
<dbReference type="EMBL" id="LSRX01000149">
    <property type="protein sequence ID" value="OLQ06945.1"/>
    <property type="molecule type" value="Genomic_DNA"/>
</dbReference>
<keyword evidence="2" id="KW-1185">Reference proteome</keyword>
<name>A0A1Q9EHN8_SYMMI</name>